<accession>A0AAN7BK04</accession>
<dbReference type="AlphaFoldDB" id="A0AAN7BK04"/>
<dbReference type="GO" id="GO:0046983">
    <property type="term" value="F:protein dimerization activity"/>
    <property type="evidence" value="ECO:0007669"/>
    <property type="project" value="InterPro"/>
</dbReference>
<sequence length="303" mass="33218">MHNETVYQRPVVDHGLLSPSYLAMPAPVIPFNQVGSTTASADGTWFLESPSSAGNGVGYFGHLSDDMAFPDHDQTQTEWEGSSAYMNQGQGHNGYMYPTTTGLSPTFVGYDPPQTEPANAPPHQLKNTFITDEKHRVSKKKAGAQQSPGLTIQTFQLHPAPIEPCPAGFSPPPPPPLPTPPVPTRAALRKAPRKSCPPADTSPRPGESVENHQLRTIHNQVEQKYRLRVQSGFEKLIEVLPSDTDGEEPNSIRKPSRRLSKADVLAKTTSHVVSMGEENKRLKKELEEARAQMAVYQKKLGDD</sequence>
<evidence type="ECO:0000256" key="1">
    <source>
        <dbReference type="ARBA" id="ARBA00004123"/>
    </source>
</evidence>
<feature type="domain" description="BHLH" evidence="8">
    <location>
        <begin position="213"/>
        <end position="275"/>
    </location>
</feature>
<keyword evidence="4" id="KW-0804">Transcription</keyword>
<dbReference type="InterPro" id="IPR052207">
    <property type="entry name" value="Max-like/E-box_TFs"/>
</dbReference>
<dbReference type="PANTHER" id="PTHR15741:SF27">
    <property type="entry name" value="TRANSCRIPTION FACTOR AP-4"/>
    <property type="match status" value="1"/>
</dbReference>
<dbReference type="SMART" id="SM00353">
    <property type="entry name" value="HLH"/>
    <property type="match status" value="1"/>
</dbReference>
<feature type="coiled-coil region" evidence="6">
    <location>
        <begin position="272"/>
        <end position="299"/>
    </location>
</feature>
<keyword evidence="10" id="KW-1185">Reference proteome</keyword>
<evidence type="ECO:0000313" key="9">
    <source>
        <dbReference type="EMBL" id="KAK4224784.1"/>
    </source>
</evidence>
<keyword evidence="5" id="KW-0539">Nucleus</keyword>
<dbReference type="InterPro" id="IPR011598">
    <property type="entry name" value="bHLH_dom"/>
</dbReference>
<evidence type="ECO:0000259" key="8">
    <source>
        <dbReference type="PROSITE" id="PS50888"/>
    </source>
</evidence>
<dbReference type="GO" id="GO:0000981">
    <property type="term" value="F:DNA-binding transcription factor activity, RNA polymerase II-specific"/>
    <property type="evidence" value="ECO:0007669"/>
    <property type="project" value="TreeGrafter"/>
</dbReference>
<dbReference type="InterPro" id="IPR036638">
    <property type="entry name" value="HLH_DNA-bd_sf"/>
</dbReference>
<dbReference type="GO" id="GO:0000978">
    <property type="term" value="F:RNA polymerase II cis-regulatory region sequence-specific DNA binding"/>
    <property type="evidence" value="ECO:0007669"/>
    <property type="project" value="TreeGrafter"/>
</dbReference>
<keyword evidence="3" id="KW-0238">DNA-binding</keyword>
<evidence type="ECO:0000313" key="10">
    <source>
        <dbReference type="Proteomes" id="UP001301958"/>
    </source>
</evidence>
<dbReference type="PROSITE" id="PS50888">
    <property type="entry name" value="BHLH"/>
    <property type="match status" value="1"/>
</dbReference>
<evidence type="ECO:0000256" key="4">
    <source>
        <dbReference type="ARBA" id="ARBA00023163"/>
    </source>
</evidence>
<comment type="caution">
    <text evidence="9">The sequence shown here is derived from an EMBL/GenBank/DDBJ whole genome shotgun (WGS) entry which is preliminary data.</text>
</comment>
<name>A0AAN7BK04_9PEZI</name>
<evidence type="ECO:0000256" key="6">
    <source>
        <dbReference type="SAM" id="Coils"/>
    </source>
</evidence>
<evidence type="ECO:0000256" key="7">
    <source>
        <dbReference type="SAM" id="MobiDB-lite"/>
    </source>
</evidence>
<keyword evidence="6" id="KW-0175">Coiled coil</keyword>
<dbReference type="Pfam" id="PF00010">
    <property type="entry name" value="HLH"/>
    <property type="match status" value="1"/>
</dbReference>
<dbReference type="Proteomes" id="UP001301958">
    <property type="component" value="Unassembled WGS sequence"/>
</dbReference>
<reference evidence="9" key="1">
    <citation type="journal article" date="2023" name="Mol. Phylogenet. Evol.">
        <title>Genome-scale phylogeny and comparative genomics of the fungal order Sordariales.</title>
        <authorList>
            <person name="Hensen N."/>
            <person name="Bonometti L."/>
            <person name="Westerberg I."/>
            <person name="Brannstrom I.O."/>
            <person name="Guillou S."/>
            <person name="Cros-Aarteil S."/>
            <person name="Calhoun S."/>
            <person name="Haridas S."/>
            <person name="Kuo A."/>
            <person name="Mondo S."/>
            <person name="Pangilinan J."/>
            <person name="Riley R."/>
            <person name="LaButti K."/>
            <person name="Andreopoulos B."/>
            <person name="Lipzen A."/>
            <person name="Chen C."/>
            <person name="Yan M."/>
            <person name="Daum C."/>
            <person name="Ng V."/>
            <person name="Clum A."/>
            <person name="Steindorff A."/>
            <person name="Ohm R.A."/>
            <person name="Martin F."/>
            <person name="Silar P."/>
            <person name="Natvig D.O."/>
            <person name="Lalanne C."/>
            <person name="Gautier V."/>
            <person name="Ament-Velasquez S.L."/>
            <person name="Kruys A."/>
            <person name="Hutchinson M.I."/>
            <person name="Powell A.J."/>
            <person name="Barry K."/>
            <person name="Miller A.N."/>
            <person name="Grigoriev I.V."/>
            <person name="Debuchy R."/>
            <person name="Gladieux P."/>
            <person name="Hiltunen Thoren M."/>
            <person name="Johannesson H."/>
        </authorList>
    </citation>
    <scope>NUCLEOTIDE SEQUENCE</scope>
    <source>
        <strain evidence="9">CBS 990.96</strain>
    </source>
</reference>
<dbReference type="GO" id="GO:0005634">
    <property type="term" value="C:nucleus"/>
    <property type="evidence" value="ECO:0007669"/>
    <property type="project" value="UniProtKB-SubCell"/>
</dbReference>
<evidence type="ECO:0000256" key="3">
    <source>
        <dbReference type="ARBA" id="ARBA00023125"/>
    </source>
</evidence>
<evidence type="ECO:0000256" key="2">
    <source>
        <dbReference type="ARBA" id="ARBA00023015"/>
    </source>
</evidence>
<gene>
    <name evidence="9" type="ORF">QBC38DRAFT_286789</name>
</gene>
<dbReference type="SUPFAM" id="SSF47459">
    <property type="entry name" value="HLH, helix-loop-helix DNA-binding domain"/>
    <property type="match status" value="1"/>
</dbReference>
<evidence type="ECO:0000256" key="5">
    <source>
        <dbReference type="ARBA" id="ARBA00023242"/>
    </source>
</evidence>
<comment type="subcellular location">
    <subcellularLocation>
        <location evidence="1">Nucleus</location>
    </subcellularLocation>
</comment>
<dbReference type="Gene3D" id="4.10.280.10">
    <property type="entry name" value="Helix-loop-helix DNA-binding domain"/>
    <property type="match status" value="1"/>
</dbReference>
<proteinExistence type="predicted"/>
<reference evidence="9" key="2">
    <citation type="submission" date="2023-05" db="EMBL/GenBank/DDBJ databases">
        <authorList>
            <consortium name="Lawrence Berkeley National Laboratory"/>
            <person name="Steindorff A."/>
            <person name="Hensen N."/>
            <person name="Bonometti L."/>
            <person name="Westerberg I."/>
            <person name="Brannstrom I.O."/>
            <person name="Guillou S."/>
            <person name="Cros-Aarteil S."/>
            <person name="Calhoun S."/>
            <person name="Haridas S."/>
            <person name="Kuo A."/>
            <person name="Mondo S."/>
            <person name="Pangilinan J."/>
            <person name="Riley R."/>
            <person name="Labutti K."/>
            <person name="Andreopoulos B."/>
            <person name="Lipzen A."/>
            <person name="Chen C."/>
            <person name="Yanf M."/>
            <person name="Daum C."/>
            <person name="Ng V."/>
            <person name="Clum A."/>
            <person name="Ohm R."/>
            <person name="Martin F."/>
            <person name="Silar P."/>
            <person name="Natvig D."/>
            <person name="Lalanne C."/>
            <person name="Gautier V."/>
            <person name="Ament-Velasquez S.L."/>
            <person name="Kruys A."/>
            <person name="Hutchinson M.I."/>
            <person name="Powell A.J."/>
            <person name="Barry K."/>
            <person name="Miller A.N."/>
            <person name="Grigoriev I.V."/>
            <person name="Debuchy R."/>
            <person name="Gladieux P."/>
            <person name="Thoren M.H."/>
            <person name="Johannesson H."/>
        </authorList>
    </citation>
    <scope>NUCLEOTIDE SEQUENCE</scope>
    <source>
        <strain evidence="9">CBS 990.96</strain>
    </source>
</reference>
<dbReference type="EMBL" id="MU865383">
    <property type="protein sequence ID" value="KAK4224784.1"/>
    <property type="molecule type" value="Genomic_DNA"/>
</dbReference>
<dbReference type="PANTHER" id="PTHR15741">
    <property type="entry name" value="BASIC HELIX-LOOP-HELIX ZIP TRANSCRIPTION FACTOR"/>
    <property type="match status" value="1"/>
</dbReference>
<feature type="compositionally biased region" description="Pro residues" evidence="7">
    <location>
        <begin position="161"/>
        <end position="183"/>
    </location>
</feature>
<feature type="region of interest" description="Disordered" evidence="7">
    <location>
        <begin position="242"/>
        <end position="264"/>
    </location>
</feature>
<keyword evidence="2" id="KW-0805">Transcription regulation</keyword>
<protein>
    <recommendedName>
        <fullName evidence="8">BHLH domain-containing protein</fullName>
    </recommendedName>
</protein>
<feature type="region of interest" description="Disordered" evidence="7">
    <location>
        <begin position="160"/>
        <end position="212"/>
    </location>
</feature>
<organism evidence="9 10">
    <name type="scientific">Podospora fimiseda</name>
    <dbReference type="NCBI Taxonomy" id="252190"/>
    <lineage>
        <taxon>Eukaryota</taxon>
        <taxon>Fungi</taxon>
        <taxon>Dikarya</taxon>
        <taxon>Ascomycota</taxon>
        <taxon>Pezizomycotina</taxon>
        <taxon>Sordariomycetes</taxon>
        <taxon>Sordariomycetidae</taxon>
        <taxon>Sordariales</taxon>
        <taxon>Podosporaceae</taxon>
        <taxon>Podospora</taxon>
    </lineage>
</organism>